<comment type="caution">
    <text evidence="1">The sequence shown here is derived from an EMBL/GenBank/DDBJ whole genome shotgun (WGS) entry which is preliminary data.</text>
</comment>
<name>A0A3M7R1P5_BRAPC</name>
<dbReference type="EMBL" id="REGN01004442">
    <property type="protein sequence ID" value="RNA17507.1"/>
    <property type="molecule type" value="Genomic_DNA"/>
</dbReference>
<dbReference type="Proteomes" id="UP000276133">
    <property type="component" value="Unassembled WGS sequence"/>
</dbReference>
<accession>A0A3M7R1P5</accession>
<evidence type="ECO:0000313" key="2">
    <source>
        <dbReference type="Proteomes" id="UP000276133"/>
    </source>
</evidence>
<protein>
    <submittedName>
        <fullName evidence="1">Uncharacterized protein</fullName>
    </submittedName>
</protein>
<dbReference type="AlphaFoldDB" id="A0A3M7R1P5"/>
<gene>
    <name evidence="1" type="ORF">BpHYR1_002202</name>
</gene>
<keyword evidence="2" id="KW-1185">Reference proteome</keyword>
<sequence length="63" mass="7588">MPWIDCYFRTHLKINFGFIRFEFENHAFTYLLIDFSLKNVKQKQANRLALQNDQEISSNSLEC</sequence>
<reference evidence="1 2" key="1">
    <citation type="journal article" date="2018" name="Sci. Rep.">
        <title>Genomic signatures of local adaptation to the degree of environmental predictability in rotifers.</title>
        <authorList>
            <person name="Franch-Gras L."/>
            <person name="Hahn C."/>
            <person name="Garcia-Roger E.M."/>
            <person name="Carmona M.J."/>
            <person name="Serra M."/>
            <person name="Gomez A."/>
        </authorList>
    </citation>
    <scope>NUCLEOTIDE SEQUENCE [LARGE SCALE GENOMIC DNA]</scope>
    <source>
        <strain evidence="1">HYR1</strain>
    </source>
</reference>
<organism evidence="1 2">
    <name type="scientific">Brachionus plicatilis</name>
    <name type="common">Marine rotifer</name>
    <name type="synonym">Brachionus muelleri</name>
    <dbReference type="NCBI Taxonomy" id="10195"/>
    <lineage>
        <taxon>Eukaryota</taxon>
        <taxon>Metazoa</taxon>
        <taxon>Spiralia</taxon>
        <taxon>Gnathifera</taxon>
        <taxon>Rotifera</taxon>
        <taxon>Eurotatoria</taxon>
        <taxon>Monogononta</taxon>
        <taxon>Pseudotrocha</taxon>
        <taxon>Ploima</taxon>
        <taxon>Brachionidae</taxon>
        <taxon>Brachionus</taxon>
    </lineage>
</organism>
<proteinExistence type="predicted"/>
<evidence type="ECO:0000313" key="1">
    <source>
        <dbReference type="EMBL" id="RNA17507.1"/>
    </source>
</evidence>